<sequence>MKLTMREKEMLVMFGCENRKLTHQRLGLACICITDVLSKAAVNSLRNKISSISCDERYIKIYHNVKEALDYLSNGGYVA</sequence>
<reference evidence="1 2" key="1">
    <citation type="submission" date="2018-08" db="EMBL/GenBank/DDBJ databases">
        <title>A genome reference for cultivated species of the human gut microbiota.</title>
        <authorList>
            <person name="Zou Y."/>
            <person name="Xue W."/>
            <person name="Luo G."/>
        </authorList>
    </citation>
    <scope>NUCLEOTIDE SEQUENCE [LARGE SCALE GENOMIC DNA]</scope>
    <source>
        <strain evidence="1 2">AM42-17AT</strain>
    </source>
</reference>
<name>A0A413U4B1_9FIRM</name>
<dbReference type="EMBL" id="QSFZ01000008">
    <property type="protein sequence ID" value="RHA92088.1"/>
    <property type="molecule type" value="Genomic_DNA"/>
</dbReference>
<accession>A0A413U4B1</accession>
<dbReference type="RefSeq" id="WP_118332106.1">
    <property type="nucleotide sequence ID" value="NZ_QSFZ01000008.1"/>
</dbReference>
<dbReference type="Proteomes" id="UP000286220">
    <property type="component" value="Unassembled WGS sequence"/>
</dbReference>
<gene>
    <name evidence="1" type="ORF">DW912_08715</name>
</gene>
<evidence type="ECO:0000313" key="1">
    <source>
        <dbReference type="EMBL" id="RHA92088.1"/>
    </source>
</evidence>
<dbReference type="AlphaFoldDB" id="A0A413U4B1"/>
<evidence type="ECO:0000313" key="2">
    <source>
        <dbReference type="Proteomes" id="UP000286220"/>
    </source>
</evidence>
<organism evidence="1 2">
    <name type="scientific">Agathobacter rectalis</name>
    <dbReference type="NCBI Taxonomy" id="39491"/>
    <lineage>
        <taxon>Bacteria</taxon>
        <taxon>Bacillati</taxon>
        <taxon>Bacillota</taxon>
        <taxon>Clostridia</taxon>
        <taxon>Lachnospirales</taxon>
        <taxon>Lachnospiraceae</taxon>
        <taxon>Agathobacter</taxon>
    </lineage>
</organism>
<comment type="caution">
    <text evidence="1">The sequence shown here is derived from an EMBL/GenBank/DDBJ whole genome shotgun (WGS) entry which is preliminary data.</text>
</comment>
<protein>
    <submittedName>
        <fullName evidence="1">Uncharacterized protein</fullName>
    </submittedName>
</protein>
<proteinExistence type="predicted"/>